<feature type="transmembrane region" description="Helical" evidence="8">
    <location>
        <begin position="440"/>
        <end position="462"/>
    </location>
</feature>
<keyword evidence="5" id="KW-0862">Zinc</keyword>
<comment type="subcellular location">
    <subcellularLocation>
        <location evidence="1">Membrane</location>
        <topology evidence="1">Multi-pass membrane protein</topology>
    </subcellularLocation>
</comment>
<dbReference type="PANTHER" id="PTHR22763:SF191">
    <property type="entry name" value="RING FINGER PROTEIN 145 HOMOLOG"/>
    <property type="match status" value="1"/>
</dbReference>
<keyword evidence="7 8" id="KW-0472">Membrane</keyword>
<keyword evidence="6 8" id="KW-1133">Transmembrane helix</keyword>
<dbReference type="GO" id="GO:0016020">
    <property type="term" value="C:membrane"/>
    <property type="evidence" value="ECO:0007669"/>
    <property type="project" value="UniProtKB-SubCell"/>
</dbReference>
<dbReference type="PANTHER" id="PTHR22763">
    <property type="entry name" value="RING ZINC FINGER PROTEIN"/>
    <property type="match status" value="1"/>
</dbReference>
<evidence type="ECO:0000256" key="3">
    <source>
        <dbReference type="ARBA" id="ARBA00022723"/>
    </source>
</evidence>
<feature type="transmembrane region" description="Helical" evidence="8">
    <location>
        <begin position="20"/>
        <end position="37"/>
    </location>
</feature>
<protein>
    <recommendedName>
        <fullName evidence="9">TRC8-like N-terminal domain-containing protein</fullName>
    </recommendedName>
</protein>
<evidence type="ECO:0000256" key="6">
    <source>
        <dbReference type="ARBA" id="ARBA00022989"/>
    </source>
</evidence>
<dbReference type="InterPro" id="IPR025754">
    <property type="entry name" value="TRC8_N_dom"/>
</dbReference>
<dbReference type="GO" id="GO:0036503">
    <property type="term" value="P:ERAD pathway"/>
    <property type="evidence" value="ECO:0007669"/>
    <property type="project" value="TreeGrafter"/>
</dbReference>
<sequence length="530" mass="59792">MDVKTALMKCKTSLGRFVNVLARIPFFYFLEIVYNFTSKSDNSTFLGAVGYAVGLIGLFTELDLLLSFYGWLIQVVIAFIMYTLVHEVKGTSQLANDQAEPSPGYFQLFVSDNHFYGQVIAATGLTVAAQEQWTELNPVWIITLMLTIPFGVALTFKSIHITSLLAPYICYIFLFIYASYLSYKGLKLAAKFLKSTKEASDNFWRMVDGYGWIPVFQFHWRRLELSRVIMFLWWIKFGLRVSQQKELNWFLTFASFGDTCAVLPNLFAASMVISEISFSILLFIQNSLQGNHVDFSEPYLFPGFNEGLAFFLLNIQIGINNGGTEHRSLVVSLVLFVTLSLLVQDVLEITEPVLAVLGATYTGKMNSKHVKVFIVVVSLFIVPGSLIYVLCSTFSPGTWLFIILSNSVVTMVQLAGSLSIFLIFIANVHFSFGWRDLDDCVYYVNAISKVFEFLVAVVVVFYSVVSALAGNWSVIGTAIIFVHAYFNVYTRAMDGWNNFLQRRSSIKRIKSMQSATEEQLQELNDVCSIC</sequence>
<dbReference type="OrthoDB" id="4348522at2759"/>
<evidence type="ECO:0000256" key="8">
    <source>
        <dbReference type="SAM" id="Phobius"/>
    </source>
</evidence>
<dbReference type="GO" id="GO:0012505">
    <property type="term" value="C:endomembrane system"/>
    <property type="evidence" value="ECO:0007669"/>
    <property type="project" value="TreeGrafter"/>
</dbReference>
<name>A0A913X6Y8_EXADI</name>
<organism evidence="10 11">
    <name type="scientific">Exaiptasia diaphana</name>
    <name type="common">Tropical sea anemone</name>
    <name type="synonym">Aiptasia pulchella</name>
    <dbReference type="NCBI Taxonomy" id="2652724"/>
    <lineage>
        <taxon>Eukaryota</taxon>
        <taxon>Metazoa</taxon>
        <taxon>Cnidaria</taxon>
        <taxon>Anthozoa</taxon>
        <taxon>Hexacorallia</taxon>
        <taxon>Actiniaria</taxon>
        <taxon>Aiptasiidae</taxon>
        <taxon>Exaiptasia</taxon>
    </lineage>
</organism>
<feature type="transmembrane region" description="Helical" evidence="8">
    <location>
        <begin position="401"/>
        <end position="428"/>
    </location>
</feature>
<dbReference type="Proteomes" id="UP000887567">
    <property type="component" value="Unplaced"/>
</dbReference>
<evidence type="ECO:0000256" key="2">
    <source>
        <dbReference type="ARBA" id="ARBA00022692"/>
    </source>
</evidence>
<evidence type="ECO:0000256" key="1">
    <source>
        <dbReference type="ARBA" id="ARBA00004141"/>
    </source>
</evidence>
<evidence type="ECO:0000256" key="7">
    <source>
        <dbReference type="ARBA" id="ARBA00023136"/>
    </source>
</evidence>
<keyword evidence="2 8" id="KW-0812">Transmembrane</keyword>
<evidence type="ECO:0000313" key="10">
    <source>
        <dbReference type="EnsemblMetazoa" id="XP_020899924.1"/>
    </source>
</evidence>
<dbReference type="InterPro" id="IPR050731">
    <property type="entry name" value="HRD1_E3_ubiq-ligases"/>
</dbReference>
<evidence type="ECO:0000259" key="9">
    <source>
        <dbReference type="Pfam" id="PF13705"/>
    </source>
</evidence>
<dbReference type="AlphaFoldDB" id="A0A913X6Y8"/>
<proteinExistence type="predicted"/>
<keyword evidence="3" id="KW-0479">Metal-binding</keyword>
<feature type="transmembrane region" description="Helical" evidence="8">
    <location>
        <begin position="139"/>
        <end position="159"/>
    </location>
</feature>
<keyword evidence="11" id="KW-1185">Reference proteome</keyword>
<feature type="transmembrane region" description="Helical" evidence="8">
    <location>
        <begin position="262"/>
        <end position="284"/>
    </location>
</feature>
<evidence type="ECO:0000256" key="4">
    <source>
        <dbReference type="ARBA" id="ARBA00022771"/>
    </source>
</evidence>
<dbReference type="RefSeq" id="XP_020899924.1">
    <property type="nucleotide sequence ID" value="XM_021044265.1"/>
</dbReference>
<keyword evidence="4" id="KW-0863">Zinc-finger</keyword>
<accession>A0A913X6Y8</accession>
<dbReference type="GO" id="GO:0008270">
    <property type="term" value="F:zinc ion binding"/>
    <property type="evidence" value="ECO:0007669"/>
    <property type="project" value="UniProtKB-KW"/>
</dbReference>
<evidence type="ECO:0000256" key="5">
    <source>
        <dbReference type="ARBA" id="ARBA00022833"/>
    </source>
</evidence>
<reference evidence="10" key="1">
    <citation type="submission" date="2022-11" db="UniProtKB">
        <authorList>
            <consortium name="EnsemblMetazoa"/>
        </authorList>
    </citation>
    <scope>IDENTIFICATION</scope>
</reference>
<dbReference type="GO" id="GO:0043161">
    <property type="term" value="P:proteasome-mediated ubiquitin-dependent protein catabolic process"/>
    <property type="evidence" value="ECO:0007669"/>
    <property type="project" value="TreeGrafter"/>
</dbReference>
<feature type="transmembrane region" description="Helical" evidence="8">
    <location>
        <begin position="44"/>
        <end position="62"/>
    </location>
</feature>
<feature type="transmembrane region" description="Helical" evidence="8">
    <location>
        <begin position="165"/>
        <end position="183"/>
    </location>
</feature>
<dbReference type="GeneID" id="110238582"/>
<evidence type="ECO:0000313" key="11">
    <source>
        <dbReference type="Proteomes" id="UP000887567"/>
    </source>
</evidence>
<feature type="domain" description="TRC8-like N-terminal" evidence="9">
    <location>
        <begin position="17"/>
        <end position="496"/>
    </location>
</feature>
<feature type="transmembrane region" description="Helical" evidence="8">
    <location>
        <begin position="468"/>
        <end position="486"/>
    </location>
</feature>
<dbReference type="KEGG" id="epa:110238582"/>
<feature type="transmembrane region" description="Helical" evidence="8">
    <location>
        <begin position="372"/>
        <end position="395"/>
    </location>
</feature>
<dbReference type="OMA" id="AICIRQM"/>
<dbReference type="EnsemblMetazoa" id="XM_021044265.1">
    <property type="protein sequence ID" value="XP_020899924.1"/>
    <property type="gene ID" value="LOC110238582"/>
</dbReference>
<dbReference type="GO" id="GO:0061630">
    <property type="term" value="F:ubiquitin protein ligase activity"/>
    <property type="evidence" value="ECO:0007669"/>
    <property type="project" value="TreeGrafter"/>
</dbReference>
<dbReference type="Pfam" id="PF13705">
    <property type="entry name" value="TRC8_N"/>
    <property type="match status" value="1"/>
</dbReference>